<evidence type="ECO:0000313" key="1">
    <source>
        <dbReference type="EMBL" id="WOD13733.1"/>
    </source>
</evidence>
<proteinExistence type="predicted"/>
<organism evidence="1 2">
    <name type="scientific">Paraburkholderia kirstenboschensis</name>
    <dbReference type="NCBI Taxonomy" id="1245436"/>
    <lineage>
        <taxon>Bacteria</taxon>
        <taxon>Pseudomonadati</taxon>
        <taxon>Pseudomonadota</taxon>
        <taxon>Betaproteobacteria</taxon>
        <taxon>Burkholderiales</taxon>
        <taxon>Burkholderiaceae</taxon>
        <taxon>Paraburkholderia</taxon>
    </lineage>
</organism>
<reference evidence="1 2" key="1">
    <citation type="submission" date="2023-10" db="EMBL/GenBank/DDBJ databases">
        <title>Surface-active antibiotics is a multifunctional adaptation for post-fire microbes.</title>
        <authorList>
            <person name="Liu M.D."/>
            <person name="Du Y."/>
            <person name="Koupaei S.K."/>
            <person name="Kim N.R."/>
            <person name="Zhang W."/>
            <person name="Traxler M.F."/>
        </authorList>
    </citation>
    <scope>NUCLEOTIDE SEQUENCE [LARGE SCALE GENOMIC DNA]</scope>
    <source>
        <strain evidence="1 2">F3</strain>
    </source>
</reference>
<dbReference type="RefSeq" id="WP_317015372.1">
    <property type="nucleotide sequence ID" value="NZ_CP136511.1"/>
</dbReference>
<dbReference type="EMBL" id="CP136511">
    <property type="protein sequence ID" value="WOD13733.1"/>
    <property type="molecule type" value="Genomic_DNA"/>
</dbReference>
<keyword evidence="2" id="KW-1185">Reference proteome</keyword>
<dbReference type="Proteomes" id="UP001302652">
    <property type="component" value="Chromosome 3"/>
</dbReference>
<sequence>MHADPVEYKTSTIMPLAPISMPGYAATAIVTHRNGKRETFCILGYFASENAACTFAIEYAKAHIDGRPRPRPPFPFDKSAPAVCAVVSNTGYPVQAPETARMQKKPQIAAA</sequence>
<protein>
    <submittedName>
        <fullName evidence="1">Uncharacterized protein</fullName>
    </submittedName>
</protein>
<evidence type="ECO:0000313" key="2">
    <source>
        <dbReference type="Proteomes" id="UP001302652"/>
    </source>
</evidence>
<gene>
    <name evidence="1" type="ORF">RW095_07095</name>
</gene>
<name>A0ABZ0EBZ6_9BURK</name>
<accession>A0ABZ0EBZ6</accession>